<dbReference type="InterPro" id="IPR031825">
    <property type="entry name" value="RXLR"/>
</dbReference>
<comment type="subcellular location">
    <subcellularLocation>
        <location evidence="1 5">Secreted</location>
    </subcellularLocation>
</comment>
<evidence type="ECO:0000256" key="2">
    <source>
        <dbReference type="ARBA" id="ARBA00010400"/>
    </source>
</evidence>
<dbReference type="GO" id="GO:0005576">
    <property type="term" value="C:extracellular region"/>
    <property type="evidence" value="ECO:0007669"/>
    <property type="project" value="UniProtKB-SubCell"/>
</dbReference>
<keyword evidence="3 5" id="KW-0964">Secreted</keyword>
<feature type="region of interest" description="Disordered" evidence="6">
    <location>
        <begin position="64"/>
        <end position="99"/>
    </location>
</feature>
<reference evidence="7" key="1">
    <citation type="submission" date="2021-02" db="EMBL/GenBank/DDBJ databases">
        <authorList>
            <person name="Palmer J.M."/>
        </authorList>
    </citation>
    <scope>NUCLEOTIDE SEQUENCE</scope>
    <source>
        <strain evidence="7">SCRP23</strain>
    </source>
</reference>
<evidence type="ECO:0000256" key="5">
    <source>
        <dbReference type="RuleBase" id="RU367124"/>
    </source>
</evidence>
<keyword evidence="8" id="KW-1185">Reference proteome</keyword>
<comment type="domain">
    <text evidence="5">The RxLR-dEER motif acts to carry the protein into the host cell cytoplasm through binding to cell surface phosphatidylinositol-3-phosphate.</text>
</comment>
<comment type="function">
    <text evidence="5">Effector that suppresses plant defense responses during pathogen infection.</text>
</comment>
<evidence type="ECO:0000313" key="7">
    <source>
        <dbReference type="EMBL" id="KAG7376240.1"/>
    </source>
</evidence>
<feature type="chain" id="PRO_5041016134" description="RxLR effector protein" evidence="5">
    <location>
        <begin position="23"/>
        <end position="247"/>
    </location>
</feature>
<keyword evidence="4 5" id="KW-0732">Signal</keyword>
<dbReference type="Proteomes" id="UP000693981">
    <property type="component" value="Unassembled WGS sequence"/>
</dbReference>
<evidence type="ECO:0000313" key="8">
    <source>
        <dbReference type="Proteomes" id="UP000693981"/>
    </source>
</evidence>
<protein>
    <recommendedName>
        <fullName evidence="5">RxLR effector protein</fullName>
    </recommendedName>
</protein>
<dbReference type="AlphaFoldDB" id="A0A8T1V7G7"/>
<dbReference type="EMBL" id="JAGDFL010001374">
    <property type="protein sequence ID" value="KAG7376240.1"/>
    <property type="molecule type" value="Genomic_DNA"/>
</dbReference>
<evidence type="ECO:0000256" key="6">
    <source>
        <dbReference type="SAM" id="MobiDB-lite"/>
    </source>
</evidence>
<sequence length="247" mass="27912">MRLHYFLLVTAATLLAGPDVVAVRENSVETVASTTNLAPSVRSLAAADAIERNNKRFLRRMVNAHEDEEDEEGEDDEDKDDEDDDDEDDDEERVNTGALKKLSSAEKLRQKMAAVDEGKLQESLLKDMLNRGIINERLAKHLKTADIKADDIAKMFNQQSAKEREALLQVLLRRRIIHEDLVGHLRVADIKTNDIARMFNQLTPKDRGSLLAELLSRNILHKDLVGHLKVADVKLSDIVKMYKPNGR</sequence>
<organism evidence="7 8">
    <name type="scientific">Phytophthora boehmeriae</name>
    <dbReference type="NCBI Taxonomy" id="109152"/>
    <lineage>
        <taxon>Eukaryota</taxon>
        <taxon>Sar</taxon>
        <taxon>Stramenopiles</taxon>
        <taxon>Oomycota</taxon>
        <taxon>Peronosporomycetes</taxon>
        <taxon>Peronosporales</taxon>
        <taxon>Peronosporaceae</taxon>
        <taxon>Phytophthora</taxon>
    </lineage>
</organism>
<proteinExistence type="inferred from homology"/>
<comment type="similarity">
    <text evidence="2 5">Belongs to the RxLR effector family.</text>
</comment>
<feature type="compositionally biased region" description="Acidic residues" evidence="6">
    <location>
        <begin position="66"/>
        <end position="92"/>
    </location>
</feature>
<feature type="signal peptide" evidence="5">
    <location>
        <begin position="1"/>
        <end position="22"/>
    </location>
</feature>
<evidence type="ECO:0000256" key="3">
    <source>
        <dbReference type="ARBA" id="ARBA00022525"/>
    </source>
</evidence>
<comment type="caution">
    <text evidence="7">The sequence shown here is derived from an EMBL/GenBank/DDBJ whole genome shotgun (WGS) entry which is preliminary data.</text>
</comment>
<name>A0A8T1V7G7_9STRA</name>
<evidence type="ECO:0000256" key="4">
    <source>
        <dbReference type="ARBA" id="ARBA00022729"/>
    </source>
</evidence>
<evidence type="ECO:0000256" key="1">
    <source>
        <dbReference type="ARBA" id="ARBA00004613"/>
    </source>
</evidence>
<dbReference type="Pfam" id="PF16810">
    <property type="entry name" value="RXLR"/>
    <property type="match status" value="1"/>
</dbReference>
<accession>A0A8T1V7G7</accession>
<gene>
    <name evidence="7" type="ORF">PHYBOEH_001660</name>
</gene>